<proteinExistence type="predicted"/>
<organism evidence="1">
    <name type="scientific">Rhizophora mucronata</name>
    <name type="common">Asiatic mangrove</name>
    <dbReference type="NCBI Taxonomy" id="61149"/>
    <lineage>
        <taxon>Eukaryota</taxon>
        <taxon>Viridiplantae</taxon>
        <taxon>Streptophyta</taxon>
        <taxon>Embryophyta</taxon>
        <taxon>Tracheophyta</taxon>
        <taxon>Spermatophyta</taxon>
        <taxon>Magnoliopsida</taxon>
        <taxon>eudicotyledons</taxon>
        <taxon>Gunneridae</taxon>
        <taxon>Pentapetalae</taxon>
        <taxon>rosids</taxon>
        <taxon>fabids</taxon>
        <taxon>Malpighiales</taxon>
        <taxon>Rhizophoraceae</taxon>
        <taxon>Rhizophora</taxon>
    </lineage>
</organism>
<protein>
    <submittedName>
        <fullName evidence="1">Uncharacterized protein LOC105107600</fullName>
    </submittedName>
</protein>
<name>A0A2P2JEN2_RHIMU</name>
<dbReference type="EMBL" id="GGEC01011417">
    <property type="protein sequence ID" value="MBW91900.1"/>
    <property type="molecule type" value="Transcribed_RNA"/>
</dbReference>
<accession>A0A2P2JEN2</accession>
<sequence>MDALGFYSFLCSSLCSCFSPIVRSSLHNNVEVQMMHQKPWIDLLPHPLGLHNLYQQTH</sequence>
<reference evidence="1" key="1">
    <citation type="submission" date="2018-02" db="EMBL/GenBank/DDBJ databases">
        <title>Rhizophora mucronata_Transcriptome.</title>
        <authorList>
            <person name="Meera S.P."/>
            <person name="Sreeshan A."/>
            <person name="Augustine A."/>
        </authorList>
    </citation>
    <scope>NUCLEOTIDE SEQUENCE</scope>
    <source>
        <tissue evidence="1">Leaf</tissue>
    </source>
</reference>
<evidence type="ECO:0000313" key="1">
    <source>
        <dbReference type="EMBL" id="MBW91900.1"/>
    </source>
</evidence>
<dbReference type="AlphaFoldDB" id="A0A2P2JEN2"/>